<dbReference type="PANTHER" id="PTHR43877">
    <property type="entry name" value="AMINOALKYLPHOSPHONATE N-ACETYLTRANSFERASE-RELATED-RELATED"/>
    <property type="match status" value="1"/>
</dbReference>
<keyword evidence="2" id="KW-0012">Acyltransferase</keyword>
<dbReference type="InterPro" id="IPR016181">
    <property type="entry name" value="Acyl_CoA_acyltransferase"/>
</dbReference>
<dbReference type="AlphaFoldDB" id="A0A4V4HNC0"/>
<dbReference type="Pfam" id="PF00583">
    <property type="entry name" value="Acetyltransf_1"/>
    <property type="match status" value="1"/>
</dbReference>
<dbReference type="EMBL" id="STGV01000001">
    <property type="protein sequence ID" value="THV25526.1"/>
    <property type="molecule type" value="Genomic_DNA"/>
</dbReference>
<dbReference type="RefSeq" id="WP_136597364.1">
    <property type="nucleotide sequence ID" value="NZ_STGV01000001.1"/>
</dbReference>
<dbReference type="Proteomes" id="UP000308828">
    <property type="component" value="Unassembled WGS sequence"/>
</dbReference>
<evidence type="ECO:0000256" key="2">
    <source>
        <dbReference type="ARBA" id="ARBA00023315"/>
    </source>
</evidence>
<feature type="domain" description="N-acetyltransferase" evidence="3">
    <location>
        <begin position="2"/>
        <end position="158"/>
    </location>
</feature>
<comment type="caution">
    <text evidence="4">The sequence shown here is derived from an EMBL/GenBank/DDBJ whole genome shotgun (WGS) entry which is preliminary data.</text>
</comment>
<evidence type="ECO:0000313" key="5">
    <source>
        <dbReference type="Proteomes" id="UP000308828"/>
    </source>
</evidence>
<dbReference type="SUPFAM" id="SSF55729">
    <property type="entry name" value="Acyl-CoA N-acyltransferases (Nat)"/>
    <property type="match status" value="1"/>
</dbReference>
<dbReference type="Gene3D" id="3.40.630.30">
    <property type="match status" value="1"/>
</dbReference>
<accession>A0A4V4HNC0</accession>
<evidence type="ECO:0000313" key="4">
    <source>
        <dbReference type="EMBL" id="THV25526.1"/>
    </source>
</evidence>
<evidence type="ECO:0000259" key="3">
    <source>
        <dbReference type="PROSITE" id="PS51186"/>
    </source>
</evidence>
<sequence length="169" mass="19081">MITIRKAQQDDWQVLAEIGLRAWHKAMMPVGETAAMIDNARSAFSRFTQNGWITIIIVESGGTPVGWAAREDLDEMITDFWIDPDHQRQGMGSALLAAVEEDMRRMGQSEARLETHARNHEAVAFFRSHGYAIQWLSVVYNPKLDRDLETVAMVKTLESEEALTYGPMG</sequence>
<keyword evidence="1 4" id="KW-0808">Transferase</keyword>
<dbReference type="GO" id="GO:0016747">
    <property type="term" value="F:acyltransferase activity, transferring groups other than amino-acyl groups"/>
    <property type="evidence" value="ECO:0007669"/>
    <property type="project" value="InterPro"/>
</dbReference>
<dbReference type="PROSITE" id="PS51186">
    <property type="entry name" value="GNAT"/>
    <property type="match status" value="1"/>
</dbReference>
<evidence type="ECO:0000256" key="1">
    <source>
        <dbReference type="ARBA" id="ARBA00022679"/>
    </source>
</evidence>
<protein>
    <submittedName>
        <fullName evidence="4">GNAT family N-acetyltransferase</fullName>
    </submittedName>
</protein>
<dbReference type="CDD" id="cd04301">
    <property type="entry name" value="NAT_SF"/>
    <property type="match status" value="1"/>
</dbReference>
<gene>
    <name evidence="4" type="ORF">FAA97_04880</name>
</gene>
<proteinExistence type="predicted"/>
<reference evidence="4 5" key="1">
    <citation type="submission" date="2019-04" db="EMBL/GenBank/DDBJ databases">
        <title>Genome sequence of strain shin9-1.</title>
        <authorList>
            <person name="Gao J."/>
            <person name="Sun J."/>
        </authorList>
    </citation>
    <scope>NUCLEOTIDE SEQUENCE [LARGE SCALE GENOMIC DNA]</scope>
    <source>
        <strain evidence="5">shin9-1</strain>
    </source>
</reference>
<dbReference type="InterPro" id="IPR050832">
    <property type="entry name" value="Bact_Acetyltransf"/>
</dbReference>
<dbReference type="OrthoDB" id="9811979at2"/>
<keyword evidence="5" id="KW-1185">Reference proteome</keyword>
<dbReference type="InterPro" id="IPR000182">
    <property type="entry name" value="GNAT_dom"/>
</dbReference>
<name>A0A4V4HNC0_9HYPH</name>
<organism evidence="4 5">
    <name type="scientific">Peteryoungia ipomoeae</name>
    <dbReference type="NCBI Taxonomy" id="1210932"/>
    <lineage>
        <taxon>Bacteria</taxon>
        <taxon>Pseudomonadati</taxon>
        <taxon>Pseudomonadota</taxon>
        <taxon>Alphaproteobacteria</taxon>
        <taxon>Hyphomicrobiales</taxon>
        <taxon>Rhizobiaceae</taxon>
        <taxon>Peteryoungia</taxon>
    </lineage>
</organism>